<dbReference type="PROSITE" id="PS51352">
    <property type="entry name" value="THIOREDOXIN_2"/>
    <property type="match status" value="2"/>
</dbReference>
<feature type="chain" id="PRO_5019609602" description="Protein disulfide-isomerase" evidence="13">
    <location>
        <begin position="24"/>
        <end position="493"/>
    </location>
</feature>
<evidence type="ECO:0000256" key="6">
    <source>
        <dbReference type="ARBA" id="ARBA00022737"/>
    </source>
</evidence>
<evidence type="ECO:0000256" key="1">
    <source>
        <dbReference type="ARBA" id="ARBA00001182"/>
    </source>
</evidence>
<dbReference type="PANTHER" id="PTHR18929">
    <property type="entry name" value="PROTEIN DISULFIDE ISOMERASE"/>
    <property type="match status" value="1"/>
</dbReference>
<evidence type="ECO:0000256" key="7">
    <source>
        <dbReference type="ARBA" id="ARBA00022824"/>
    </source>
</evidence>
<name>A0A455RD67_9MYRI</name>
<dbReference type="GO" id="GO:0003756">
    <property type="term" value="F:protein disulfide isomerase activity"/>
    <property type="evidence" value="ECO:0007669"/>
    <property type="project" value="UniProtKB-EC"/>
</dbReference>
<dbReference type="CDD" id="cd02961">
    <property type="entry name" value="PDI_a_family"/>
    <property type="match status" value="1"/>
</dbReference>
<evidence type="ECO:0000256" key="8">
    <source>
        <dbReference type="ARBA" id="ARBA00023157"/>
    </source>
</evidence>
<dbReference type="GO" id="GO:0005788">
    <property type="term" value="C:endoplasmic reticulum lumen"/>
    <property type="evidence" value="ECO:0007669"/>
    <property type="project" value="UniProtKB-SubCell"/>
</dbReference>
<dbReference type="Pfam" id="PF00085">
    <property type="entry name" value="Thioredoxin"/>
    <property type="match status" value="2"/>
</dbReference>
<dbReference type="InterPro" id="IPR017937">
    <property type="entry name" value="Thioredoxin_CS"/>
</dbReference>
<dbReference type="InterPro" id="IPR005792">
    <property type="entry name" value="Prot_disulphide_isomerase"/>
</dbReference>
<dbReference type="SUPFAM" id="SSF52833">
    <property type="entry name" value="Thioredoxin-like"/>
    <property type="match status" value="4"/>
</dbReference>
<evidence type="ECO:0000256" key="5">
    <source>
        <dbReference type="ARBA" id="ARBA00022729"/>
    </source>
</evidence>
<protein>
    <recommendedName>
        <fullName evidence="4 13">Protein disulfide-isomerase</fullName>
        <ecNumber evidence="4 13">5.3.4.1</ecNumber>
    </recommendedName>
</protein>
<sequence length="493" mass="55639">MKVTTMKSFVFVLLSLLISSAYCSDVIELHDSDFSNLVDGRDIMLVEFYAPWCGHCKKLAPEFDKAATELLKNDPPIPLAKVDCTESGKESCSKYGVGGYPTLKIFRNGEVSQDYNGPRDANGIVKYMRAQAGPSAKELKAYSELEAFISKEDVAIVGFFNSESSKLQEEFKKIADKLRESYRFAYTVAADIAKKAGHEEAVVLYRPNHLANKFEAAKVEYKGKADAGDIQKFINENYHGLVGHRTLDTNDQFKKPLITAYFKVDYLRNQKGTNYWRNRILKVASQNKDTTFAIANKDEFTSELSEFGFDYVAGDKPVIAARDKDNQKFVMKDEFSVENLEKFAKDFKDGKLEPYMKSEPIPETQGPVKVAVAKNFDDLVVNSKKDIFIEFYAPWCGHCKKLAPVFDEVGAELVDEQGVDIVKLDATANDVPPLFEVHGFPTLYFYKKDKSSPLRYDGGREKDDIIKYIAKHATDELDGYDRSGKKKSDKTEL</sequence>
<dbReference type="Gene3D" id="3.40.30.10">
    <property type="entry name" value="Glutaredoxin"/>
    <property type="match status" value="4"/>
</dbReference>
<dbReference type="GO" id="GO:0006457">
    <property type="term" value="P:protein folding"/>
    <property type="evidence" value="ECO:0007669"/>
    <property type="project" value="TreeGrafter"/>
</dbReference>
<organism evidence="15">
    <name type="scientific">Chamberlinius hualienensis</name>
    <dbReference type="NCBI Taxonomy" id="1551368"/>
    <lineage>
        <taxon>Eukaryota</taxon>
        <taxon>Metazoa</taxon>
        <taxon>Ecdysozoa</taxon>
        <taxon>Arthropoda</taxon>
        <taxon>Myriapoda</taxon>
        <taxon>Diplopoda</taxon>
        <taxon>Helminthomorpha</taxon>
        <taxon>Polydesmida</taxon>
        <taxon>Paradoxosomatidae</taxon>
        <taxon>Chamberlinius</taxon>
    </lineage>
</organism>
<evidence type="ECO:0000256" key="2">
    <source>
        <dbReference type="ARBA" id="ARBA00004319"/>
    </source>
</evidence>
<comment type="subcellular location">
    <subcellularLocation>
        <location evidence="2">Endoplasmic reticulum lumen</location>
    </subcellularLocation>
</comment>
<evidence type="ECO:0000313" key="15">
    <source>
        <dbReference type="EMBL" id="BBG43578.1"/>
    </source>
</evidence>
<keyword evidence="5 13" id="KW-0732">Signal</keyword>
<keyword evidence="8 11" id="KW-1015">Disulfide bond</keyword>
<feature type="disulfide bond" description="Redox-active" evidence="11">
    <location>
        <begin position="53"/>
        <end position="56"/>
    </location>
</feature>
<evidence type="ECO:0000256" key="4">
    <source>
        <dbReference type="ARBA" id="ARBA00012723"/>
    </source>
</evidence>
<proteinExistence type="evidence at transcript level"/>
<feature type="domain" description="Thioredoxin" evidence="14">
    <location>
        <begin position="16"/>
        <end position="133"/>
    </location>
</feature>
<keyword evidence="9 13" id="KW-0413">Isomerase</keyword>
<dbReference type="FunFam" id="3.40.30.10:FF:000077">
    <property type="entry name" value="Protein disulfide-isomerase"/>
    <property type="match status" value="1"/>
</dbReference>
<dbReference type="PRINTS" id="PR00421">
    <property type="entry name" value="THIOREDOXIN"/>
</dbReference>
<dbReference type="NCBIfam" id="TIGR01130">
    <property type="entry name" value="ER_PDI_fam"/>
    <property type="match status" value="1"/>
</dbReference>
<dbReference type="CDD" id="cd02995">
    <property type="entry name" value="PDI_a_PDI_a'_C"/>
    <property type="match status" value="1"/>
</dbReference>
<comment type="similarity">
    <text evidence="3 12">Belongs to the protein disulfide isomerase family.</text>
</comment>
<dbReference type="PROSITE" id="PS00194">
    <property type="entry name" value="THIOREDOXIN_1"/>
    <property type="match status" value="2"/>
</dbReference>
<keyword evidence="7" id="KW-0256">Endoplasmic reticulum</keyword>
<evidence type="ECO:0000256" key="9">
    <source>
        <dbReference type="ARBA" id="ARBA00023235"/>
    </source>
</evidence>
<dbReference type="FunFam" id="3.40.30.10:FF:000017">
    <property type="entry name" value="Protein disulfide-isomerase A4"/>
    <property type="match status" value="1"/>
</dbReference>
<dbReference type="AlphaFoldDB" id="A0A455RD67"/>
<evidence type="ECO:0000256" key="13">
    <source>
        <dbReference type="RuleBase" id="RU361130"/>
    </source>
</evidence>
<dbReference type="NCBIfam" id="TIGR01126">
    <property type="entry name" value="pdi_dom"/>
    <property type="match status" value="2"/>
</dbReference>
<dbReference type="EC" id="5.3.4.1" evidence="4 13"/>
<dbReference type="CDD" id="cd03073">
    <property type="entry name" value="PDI_b'_ERp72_ERp57"/>
    <property type="match status" value="1"/>
</dbReference>
<dbReference type="InterPro" id="IPR036249">
    <property type="entry name" value="Thioredoxin-like_sf"/>
</dbReference>
<dbReference type="FunFam" id="3.40.30.10:FF:000303">
    <property type="entry name" value="Protein disulfide-isomerase"/>
    <property type="match status" value="1"/>
</dbReference>
<accession>A0A455RD67</accession>
<evidence type="ECO:0000256" key="11">
    <source>
        <dbReference type="PIRSR" id="PIRSR605792-51"/>
    </source>
</evidence>
<keyword evidence="6" id="KW-0677">Repeat</keyword>
<evidence type="ECO:0000256" key="10">
    <source>
        <dbReference type="ARBA" id="ARBA00023284"/>
    </source>
</evidence>
<evidence type="ECO:0000259" key="14">
    <source>
        <dbReference type="PROSITE" id="PS51352"/>
    </source>
</evidence>
<evidence type="ECO:0000256" key="12">
    <source>
        <dbReference type="RuleBase" id="RU004208"/>
    </source>
</evidence>
<dbReference type="GO" id="GO:0034976">
    <property type="term" value="P:response to endoplasmic reticulum stress"/>
    <property type="evidence" value="ECO:0007669"/>
    <property type="project" value="TreeGrafter"/>
</dbReference>
<dbReference type="InterPro" id="IPR005788">
    <property type="entry name" value="PDI_thioredoxin-like_dom"/>
</dbReference>
<dbReference type="InterPro" id="IPR013766">
    <property type="entry name" value="Thioredoxin_domain"/>
</dbReference>
<dbReference type="EMBL" id="LC422785">
    <property type="protein sequence ID" value="BBG43578.1"/>
    <property type="molecule type" value="mRNA"/>
</dbReference>
<feature type="disulfide bond" description="Redox-active" evidence="11">
    <location>
        <begin position="396"/>
        <end position="399"/>
    </location>
</feature>
<dbReference type="Pfam" id="PF13848">
    <property type="entry name" value="Thioredoxin_6"/>
    <property type="match status" value="1"/>
</dbReference>
<feature type="domain" description="Thioredoxin" evidence="14">
    <location>
        <begin position="347"/>
        <end position="474"/>
    </location>
</feature>
<dbReference type="PANTHER" id="PTHR18929:SF132">
    <property type="entry name" value="PROTEIN DISULFIDE-ISOMERASE A3"/>
    <property type="match status" value="1"/>
</dbReference>
<evidence type="ECO:0000256" key="3">
    <source>
        <dbReference type="ARBA" id="ARBA00006347"/>
    </source>
</evidence>
<comment type="catalytic activity">
    <reaction evidence="1 13">
        <text>Catalyzes the rearrangement of -S-S- bonds in proteins.</text>
        <dbReference type="EC" id="5.3.4.1"/>
    </reaction>
</comment>
<feature type="signal peptide" evidence="13">
    <location>
        <begin position="1"/>
        <end position="23"/>
    </location>
</feature>
<keyword evidence="10 11" id="KW-0676">Redox-active center</keyword>
<gene>
    <name evidence="15" type="primary">ChuaPDI2</name>
</gene>
<reference evidence="15" key="1">
    <citation type="journal article" date="2019" name="J. Ind. Microbiol. Biotechnol.">
        <title>Effects of codon optimization and glycosylation on the high-level production of hydroxynitrile lyase from Chamberlinius hualienensis in Pichia pastoris.</title>
        <authorList>
            <person name="Zhai Z."/>
            <person name="Nuylert A."/>
            <person name="Isobe K."/>
            <person name="Asano Y."/>
        </authorList>
    </citation>
    <scope>NUCLEOTIDE SEQUENCE</scope>
</reference>